<protein>
    <submittedName>
        <fullName evidence="1">Uncharacterized protein</fullName>
    </submittedName>
</protein>
<dbReference type="EnsemblPlants" id="evm.model.01.1809">
    <property type="protein sequence ID" value="cds.evm.model.01.1809"/>
    <property type="gene ID" value="evm.TU.01.1809"/>
</dbReference>
<name>A0A803NIK8_CANSA</name>
<dbReference type="Proteomes" id="UP000596661">
    <property type="component" value="Chromosome 1"/>
</dbReference>
<sequence length="146" mass="16114">MFKDCSVDKALCFFGELPILSESIPASSLIQFVENLLSYAPNNCIIKDIISMECIFSKVWSAKNRVNIFGDEINVGIMLRKMHNSFEEMVNLFLSGAGRNLDPTSGLELSRLSSKIALFIDASWSEGIMGAASVMITPPKDSWVVV</sequence>
<reference evidence="1" key="1">
    <citation type="submission" date="2018-11" db="EMBL/GenBank/DDBJ databases">
        <authorList>
            <person name="Grassa J C."/>
        </authorList>
    </citation>
    <scope>NUCLEOTIDE SEQUENCE [LARGE SCALE GENOMIC DNA]</scope>
</reference>
<evidence type="ECO:0000313" key="2">
    <source>
        <dbReference type="Proteomes" id="UP000596661"/>
    </source>
</evidence>
<accession>A0A803NIK8</accession>
<dbReference type="AlphaFoldDB" id="A0A803NIK8"/>
<dbReference type="Gramene" id="evm.model.01.1809">
    <property type="protein sequence ID" value="cds.evm.model.01.1809"/>
    <property type="gene ID" value="evm.TU.01.1809"/>
</dbReference>
<dbReference type="EMBL" id="UZAU01000050">
    <property type="status" value="NOT_ANNOTATED_CDS"/>
    <property type="molecule type" value="Genomic_DNA"/>
</dbReference>
<keyword evidence="2" id="KW-1185">Reference proteome</keyword>
<reference evidence="1" key="2">
    <citation type="submission" date="2021-03" db="UniProtKB">
        <authorList>
            <consortium name="EnsemblPlants"/>
        </authorList>
    </citation>
    <scope>IDENTIFICATION</scope>
</reference>
<evidence type="ECO:0000313" key="1">
    <source>
        <dbReference type="EnsemblPlants" id="cds.evm.model.01.1809"/>
    </source>
</evidence>
<proteinExistence type="predicted"/>
<organism evidence="1 2">
    <name type="scientific">Cannabis sativa</name>
    <name type="common">Hemp</name>
    <name type="synonym">Marijuana</name>
    <dbReference type="NCBI Taxonomy" id="3483"/>
    <lineage>
        <taxon>Eukaryota</taxon>
        <taxon>Viridiplantae</taxon>
        <taxon>Streptophyta</taxon>
        <taxon>Embryophyta</taxon>
        <taxon>Tracheophyta</taxon>
        <taxon>Spermatophyta</taxon>
        <taxon>Magnoliopsida</taxon>
        <taxon>eudicotyledons</taxon>
        <taxon>Gunneridae</taxon>
        <taxon>Pentapetalae</taxon>
        <taxon>rosids</taxon>
        <taxon>fabids</taxon>
        <taxon>Rosales</taxon>
        <taxon>Cannabaceae</taxon>
        <taxon>Cannabis</taxon>
    </lineage>
</organism>